<dbReference type="PANTHER" id="PTHR43175:SF3">
    <property type="entry name" value="CARBON DISULFIDE HYDROLASE"/>
    <property type="match status" value="1"/>
</dbReference>
<proteinExistence type="inferred from homology"/>
<evidence type="ECO:0000256" key="4">
    <source>
        <dbReference type="ARBA" id="ARBA00022833"/>
    </source>
</evidence>
<feature type="binding site" evidence="7">
    <location>
        <position position="102"/>
    </location>
    <ligand>
        <name>Zn(2+)</name>
        <dbReference type="ChEBI" id="CHEBI:29105"/>
    </ligand>
</feature>
<comment type="similarity">
    <text evidence="1">Belongs to the beta-class carbonic anhydrase family.</text>
</comment>
<comment type="cofactor">
    <cofactor evidence="7">
        <name>Zn(2+)</name>
        <dbReference type="ChEBI" id="CHEBI:29105"/>
    </cofactor>
    <text evidence="7">Binds 1 zinc ion per subunit.</text>
</comment>
<evidence type="ECO:0000256" key="6">
    <source>
        <dbReference type="ARBA" id="ARBA00048348"/>
    </source>
</evidence>
<feature type="binding site" evidence="7">
    <location>
        <position position="99"/>
    </location>
    <ligand>
        <name>Zn(2+)</name>
        <dbReference type="ChEBI" id="CHEBI:29105"/>
    </ligand>
</feature>
<evidence type="ECO:0000256" key="5">
    <source>
        <dbReference type="ARBA" id="ARBA00024993"/>
    </source>
</evidence>
<keyword evidence="3 7" id="KW-0479">Metal-binding</keyword>
<dbReference type="InterPro" id="IPR001765">
    <property type="entry name" value="Carbonic_anhydrase"/>
</dbReference>
<dbReference type="RefSeq" id="WP_093717259.1">
    <property type="nucleotide sequence ID" value="NZ_FONG01000027.1"/>
</dbReference>
<keyword evidence="9" id="KW-1185">Reference proteome</keyword>
<dbReference type="AlphaFoldDB" id="A0A1I2L917"/>
<dbReference type="GO" id="GO:0004089">
    <property type="term" value="F:carbonate dehydratase activity"/>
    <property type="evidence" value="ECO:0007669"/>
    <property type="project" value="UniProtKB-EC"/>
</dbReference>
<dbReference type="Pfam" id="PF00484">
    <property type="entry name" value="Pro_CA"/>
    <property type="match status" value="1"/>
</dbReference>
<dbReference type="OrthoDB" id="8968066at2"/>
<dbReference type="PANTHER" id="PTHR43175">
    <property type="entry name" value="CARBONIC ANHYDRASE"/>
    <property type="match status" value="1"/>
</dbReference>
<organism evidence="8 9">
    <name type="scientific">Actinacidiphila alni</name>
    <dbReference type="NCBI Taxonomy" id="380248"/>
    <lineage>
        <taxon>Bacteria</taxon>
        <taxon>Bacillati</taxon>
        <taxon>Actinomycetota</taxon>
        <taxon>Actinomycetes</taxon>
        <taxon>Kitasatosporales</taxon>
        <taxon>Streptomycetaceae</taxon>
        <taxon>Actinacidiphila</taxon>
    </lineage>
</organism>
<accession>A0A1I2L917</accession>
<dbReference type="SMART" id="SM00947">
    <property type="entry name" value="Pro_CA"/>
    <property type="match status" value="1"/>
</dbReference>
<evidence type="ECO:0000256" key="7">
    <source>
        <dbReference type="PIRSR" id="PIRSR601765-1"/>
    </source>
</evidence>
<dbReference type="EMBL" id="FONG01000027">
    <property type="protein sequence ID" value="SFF75804.1"/>
    <property type="molecule type" value="Genomic_DNA"/>
</dbReference>
<evidence type="ECO:0000313" key="8">
    <source>
        <dbReference type="EMBL" id="SFF75804.1"/>
    </source>
</evidence>
<evidence type="ECO:0000313" key="9">
    <source>
        <dbReference type="Proteomes" id="UP000199323"/>
    </source>
</evidence>
<evidence type="ECO:0000256" key="2">
    <source>
        <dbReference type="ARBA" id="ARBA00012925"/>
    </source>
</evidence>
<dbReference type="Gene3D" id="3.40.1050.10">
    <property type="entry name" value="Carbonic anhydrase"/>
    <property type="match status" value="1"/>
</dbReference>
<dbReference type="EC" id="4.2.1.1" evidence="2"/>
<keyword evidence="4 7" id="KW-0862">Zinc</keyword>
<feature type="binding site" evidence="7">
    <location>
        <position position="39"/>
    </location>
    <ligand>
        <name>Zn(2+)</name>
        <dbReference type="ChEBI" id="CHEBI:29105"/>
    </ligand>
</feature>
<evidence type="ECO:0000256" key="1">
    <source>
        <dbReference type="ARBA" id="ARBA00006217"/>
    </source>
</evidence>
<comment type="catalytic activity">
    <reaction evidence="6">
        <text>hydrogencarbonate + H(+) = CO2 + H2O</text>
        <dbReference type="Rhea" id="RHEA:10748"/>
        <dbReference type="ChEBI" id="CHEBI:15377"/>
        <dbReference type="ChEBI" id="CHEBI:15378"/>
        <dbReference type="ChEBI" id="CHEBI:16526"/>
        <dbReference type="ChEBI" id="CHEBI:17544"/>
        <dbReference type="EC" id="4.2.1.1"/>
    </reaction>
</comment>
<reference evidence="8 9" key="1">
    <citation type="submission" date="2016-10" db="EMBL/GenBank/DDBJ databases">
        <authorList>
            <person name="de Groot N.N."/>
        </authorList>
    </citation>
    <scope>NUCLEOTIDE SEQUENCE [LARGE SCALE GENOMIC DNA]</scope>
    <source>
        <strain evidence="8 9">CGMCC 4.3510</strain>
    </source>
</reference>
<dbReference type="InterPro" id="IPR036874">
    <property type="entry name" value="Carbonic_anhydrase_sf"/>
</dbReference>
<comment type="function">
    <text evidence="5">Catalyzes the reversible hydration of carbon dioxide to form bicarbonate.</text>
</comment>
<gene>
    <name evidence="8" type="ORF">SAMN05216251_12791</name>
</gene>
<dbReference type="Proteomes" id="UP000199323">
    <property type="component" value="Unassembled WGS sequence"/>
</dbReference>
<dbReference type="GO" id="GO:0008270">
    <property type="term" value="F:zinc ion binding"/>
    <property type="evidence" value="ECO:0007669"/>
    <property type="project" value="InterPro"/>
</dbReference>
<name>A0A1I2L917_9ACTN</name>
<dbReference type="SUPFAM" id="SSF53056">
    <property type="entry name" value="beta-carbonic anhydrase, cab"/>
    <property type="match status" value="1"/>
</dbReference>
<feature type="binding site" evidence="7">
    <location>
        <position position="41"/>
    </location>
    <ligand>
        <name>Zn(2+)</name>
        <dbReference type="ChEBI" id="CHEBI:29105"/>
    </ligand>
</feature>
<evidence type="ECO:0000256" key="3">
    <source>
        <dbReference type="ARBA" id="ARBA00022723"/>
    </source>
</evidence>
<dbReference type="STRING" id="380248.SAMN05216251_12791"/>
<sequence>MTGFTRLLEHNEHFASTDARERVPAIPFLPNRQVYVLTCIDPRVDPSSILELDLGDAIVARTVGGRANPSFLEDLAWICYLHRTKTPDADWFEIVVIHHTDCGSGLMADDDLRAGFVADGHDDQVLLDTAVTDPHLTVPVDVRRILDAPFLPDAVTVSGYAYDVTTGRLSLVTPAATRGLQPARSS</sequence>
<protein>
    <recommendedName>
        <fullName evidence="2">carbonic anhydrase</fullName>
        <ecNumber evidence="2">4.2.1.1</ecNumber>
    </recommendedName>
</protein>